<keyword evidence="1" id="KW-0489">Methyltransferase</keyword>
<feature type="repeat" description="TPR" evidence="3">
    <location>
        <begin position="470"/>
        <end position="503"/>
    </location>
</feature>
<dbReference type="EMBL" id="RYYV01000001">
    <property type="protein sequence ID" value="RUL79937.1"/>
    <property type="molecule type" value="Genomic_DNA"/>
</dbReference>
<dbReference type="PROSITE" id="PS50005">
    <property type="entry name" value="TPR"/>
    <property type="match status" value="1"/>
</dbReference>
<dbReference type="Gene3D" id="1.25.40.10">
    <property type="entry name" value="Tetratricopeptide repeat domain"/>
    <property type="match status" value="1"/>
</dbReference>
<protein>
    <submittedName>
        <fullName evidence="4">Tetratricopeptide repeat protein</fullName>
    </submittedName>
</protein>
<dbReference type="Pfam" id="PF02636">
    <property type="entry name" value="Methyltransf_28"/>
    <property type="match status" value="1"/>
</dbReference>
<keyword evidence="3" id="KW-0802">TPR repeat</keyword>
<dbReference type="AlphaFoldDB" id="A0A3S0WYT8"/>
<dbReference type="SUPFAM" id="SSF53335">
    <property type="entry name" value="S-adenosyl-L-methionine-dependent methyltransferases"/>
    <property type="match status" value="1"/>
</dbReference>
<dbReference type="OrthoDB" id="5166699at2"/>
<dbReference type="GO" id="GO:0032259">
    <property type="term" value="P:methylation"/>
    <property type="evidence" value="ECO:0007669"/>
    <property type="project" value="UniProtKB-KW"/>
</dbReference>
<dbReference type="InterPro" id="IPR029063">
    <property type="entry name" value="SAM-dependent_MTases_sf"/>
</dbReference>
<dbReference type="Pfam" id="PF13424">
    <property type="entry name" value="TPR_12"/>
    <property type="match status" value="1"/>
</dbReference>
<dbReference type="InterPro" id="IPR038375">
    <property type="entry name" value="NDUFAF7_sf"/>
</dbReference>
<reference evidence="4 5" key="1">
    <citation type="submission" date="2018-12" db="EMBL/GenBank/DDBJ databases">
        <title>Dyella dinghuensis sp. nov. DHOA06 and Dyella choica sp. nov. 4M-K27, isolated from forest soil.</title>
        <authorList>
            <person name="Qiu L.-H."/>
            <person name="Gao Z.-H."/>
        </authorList>
    </citation>
    <scope>NUCLEOTIDE SEQUENCE [LARGE SCALE GENOMIC DNA]</scope>
    <source>
        <strain evidence="4 5">4M-K27</strain>
    </source>
</reference>
<evidence type="ECO:0000313" key="5">
    <source>
        <dbReference type="Proteomes" id="UP000274358"/>
    </source>
</evidence>
<name>A0A3S0WYT8_9GAMM</name>
<keyword evidence="2" id="KW-0808">Transferase</keyword>
<gene>
    <name evidence="4" type="ORF">EKH80_01730</name>
</gene>
<dbReference type="Proteomes" id="UP000274358">
    <property type="component" value="Unassembled WGS sequence"/>
</dbReference>
<evidence type="ECO:0000256" key="2">
    <source>
        <dbReference type="ARBA" id="ARBA00022679"/>
    </source>
</evidence>
<sequence>MHDGSCNQSVEQGVWLSDSEVWRRLARFYQDEGPNAWHARIPYHVTSNPHIAAGYVDLIQAFLDDWIVAHGAIDGTVHVVELGSGHGVFTGHMLQALAEAEEDFNAIGVRVHYIASDLAQSNVAGWQQNPVLSAALDAGWASFARFDCLADADPSMLFGAQDWPSGAGAAPCIFIANYLFDTLPQDIFLLREDETLRATVRFGQAGNSDTLDPERFELSFDFRPYVDSDLPPAVSRRVADYRQAGLRGHVVVPTGALACVERLRMLSDDRMLLVCSDKALSTEHALRERSLIEVGSFVSASMLVNMHAIGRHVEEQGGVSLLQSTQQSTLATAAWLIGLSRPQSRRSARTFARQLDAASPGDVYGLVNAMLPHRFNMDVAALLSLLKLTDWDAAVFEGMYDALLSRLGEAMPAVSADLLAALPRIASNRNRLPGAPDTLFRIAHLCQHLQRWDEAATLYQHSMAERGESAEAHYNLALCHLGAGDAAKARDAFERAAALNPDMLMAQGWLHRLEAGCSRPA</sequence>
<dbReference type="SUPFAM" id="SSF48452">
    <property type="entry name" value="TPR-like"/>
    <property type="match status" value="1"/>
</dbReference>
<comment type="caution">
    <text evidence="4">The sequence shown here is derived from an EMBL/GenBank/DDBJ whole genome shotgun (WGS) entry which is preliminary data.</text>
</comment>
<evidence type="ECO:0000256" key="3">
    <source>
        <dbReference type="PROSITE-ProRule" id="PRU00339"/>
    </source>
</evidence>
<dbReference type="InterPro" id="IPR019734">
    <property type="entry name" value="TPR_rpt"/>
</dbReference>
<proteinExistence type="predicted"/>
<dbReference type="InterPro" id="IPR011990">
    <property type="entry name" value="TPR-like_helical_dom_sf"/>
</dbReference>
<dbReference type="InterPro" id="IPR003788">
    <property type="entry name" value="NDUFAF7"/>
</dbReference>
<evidence type="ECO:0000256" key="1">
    <source>
        <dbReference type="ARBA" id="ARBA00022603"/>
    </source>
</evidence>
<accession>A0A3S0WYT8</accession>
<evidence type="ECO:0000313" key="4">
    <source>
        <dbReference type="EMBL" id="RUL79937.1"/>
    </source>
</evidence>
<organism evidence="4 5">
    <name type="scientific">Dyella choica</name>
    <dbReference type="NCBI Taxonomy" id="1927959"/>
    <lineage>
        <taxon>Bacteria</taxon>
        <taxon>Pseudomonadati</taxon>
        <taxon>Pseudomonadota</taxon>
        <taxon>Gammaproteobacteria</taxon>
        <taxon>Lysobacterales</taxon>
        <taxon>Rhodanobacteraceae</taxon>
        <taxon>Dyella</taxon>
    </lineage>
</organism>
<dbReference type="RefSeq" id="WP_126682988.1">
    <property type="nucleotide sequence ID" value="NZ_RYYV01000001.1"/>
</dbReference>
<dbReference type="GO" id="GO:0008168">
    <property type="term" value="F:methyltransferase activity"/>
    <property type="evidence" value="ECO:0007669"/>
    <property type="project" value="UniProtKB-KW"/>
</dbReference>
<dbReference type="SMART" id="SM00028">
    <property type="entry name" value="TPR"/>
    <property type="match status" value="2"/>
</dbReference>
<keyword evidence="5" id="KW-1185">Reference proteome</keyword>
<dbReference type="Gene3D" id="3.40.50.12710">
    <property type="match status" value="1"/>
</dbReference>